<comment type="caution">
    <text evidence="1">The sequence shown here is derived from an EMBL/GenBank/DDBJ whole genome shotgun (WGS) entry which is preliminary data.</text>
</comment>
<dbReference type="AlphaFoldDB" id="A0A8H4EK13"/>
<dbReference type="Proteomes" id="UP000439903">
    <property type="component" value="Unassembled WGS sequence"/>
</dbReference>
<gene>
    <name evidence="1" type="ORF">F8M41_019963</name>
</gene>
<evidence type="ECO:0000313" key="2">
    <source>
        <dbReference type="Proteomes" id="UP000439903"/>
    </source>
</evidence>
<protein>
    <submittedName>
        <fullName evidence="1">Uncharacterized protein</fullName>
    </submittedName>
</protein>
<keyword evidence="2" id="KW-1185">Reference proteome</keyword>
<sequence length="257" mass="28643">MKILDMLIEYDSSNYFLEDSNNNNDSNDGYNDLDNNNNLCNNNDHNNLGNNNIHNDFGDNNYYNDLGGNNNIVNNNNFSNNNDIGNNNNIGSNNDLGGNNDIVDDNDFGNNNDLDINNINSNASNIYLIAIANESIVLLLTNSINNFKENIDLQLLLLDTLTTIVTPLPDIATIMSSSQAPRHKLYKRKCVQANNLGINNNHNIIGNNNDFVDNNKNSDNNSNALTVHPIVIANESTALSLNNNLKKIQNHNHYHQI</sequence>
<organism evidence="1 2">
    <name type="scientific">Gigaspora margarita</name>
    <dbReference type="NCBI Taxonomy" id="4874"/>
    <lineage>
        <taxon>Eukaryota</taxon>
        <taxon>Fungi</taxon>
        <taxon>Fungi incertae sedis</taxon>
        <taxon>Mucoromycota</taxon>
        <taxon>Glomeromycotina</taxon>
        <taxon>Glomeromycetes</taxon>
        <taxon>Diversisporales</taxon>
        <taxon>Gigasporaceae</taxon>
        <taxon>Gigaspora</taxon>
    </lineage>
</organism>
<accession>A0A8H4EK13</accession>
<name>A0A8H4EK13_GIGMA</name>
<reference evidence="1 2" key="1">
    <citation type="journal article" date="2019" name="Environ. Microbiol.">
        <title>At the nexus of three kingdoms: the genome of the mycorrhizal fungus Gigaspora margarita provides insights into plant, endobacterial and fungal interactions.</title>
        <authorList>
            <person name="Venice F."/>
            <person name="Ghignone S."/>
            <person name="Salvioli di Fossalunga A."/>
            <person name="Amselem J."/>
            <person name="Novero M."/>
            <person name="Xianan X."/>
            <person name="Sedzielewska Toro K."/>
            <person name="Morin E."/>
            <person name="Lipzen A."/>
            <person name="Grigoriev I.V."/>
            <person name="Henrissat B."/>
            <person name="Martin F.M."/>
            <person name="Bonfante P."/>
        </authorList>
    </citation>
    <scope>NUCLEOTIDE SEQUENCE [LARGE SCALE GENOMIC DNA]</scope>
    <source>
        <strain evidence="1 2">BEG34</strain>
    </source>
</reference>
<evidence type="ECO:0000313" key="1">
    <source>
        <dbReference type="EMBL" id="KAF0501639.1"/>
    </source>
</evidence>
<dbReference type="EMBL" id="WTPW01000533">
    <property type="protein sequence ID" value="KAF0501639.1"/>
    <property type="molecule type" value="Genomic_DNA"/>
</dbReference>
<proteinExistence type="predicted"/>